<dbReference type="InterPro" id="IPR018990">
    <property type="entry name" value="Prot_inh_I42_chagasin"/>
</dbReference>
<dbReference type="Pfam" id="PF09394">
    <property type="entry name" value="Inhibitor_I42"/>
    <property type="match status" value="1"/>
</dbReference>
<organism evidence="5 6">
    <name type="scientific">Streptomyces antnestii</name>
    <dbReference type="NCBI Taxonomy" id="2494256"/>
    <lineage>
        <taxon>Bacteria</taxon>
        <taxon>Bacillati</taxon>
        <taxon>Actinomycetota</taxon>
        <taxon>Actinomycetes</taxon>
        <taxon>Kitasatosporales</taxon>
        <taxon>Streptomycetaceae</taxon>
        <taxon>Streptomyces</taxon>
    </lineage>
</organism>
<evidence type="ECO:0000256" key="2">
    <source>
        <dbReference type="ARBA" id="ARBA00022704"/>
    </source>
</evidence>
<dbReference type="OrthoDB" id="4213880at2"/>
<dbReference type="InterPro" id="IPR036331">
    <property type="entry name" value="Chagasin-like_sf"/>
</dbReference>
<evidence type="ECO:0000313" key="5">
    <source>
        <dbReference type="EMBL" id="RVU17030.1"/>
    </source>
</evidence>
<evidence type="ECO:0000256" key="3">
    <source>
        <dbReference type="SAM" id="MobiDB-lite"/>
    </source>
</evidence>
<evidence type="ECO:0000256" key="1">
    <source>
        <dbReference type="ARBA" id="ARBA00022690"/>
    </source>
</evidence>
<dbReference type="Proteomes" id="UP000283128">
    <property type="component" value="Unassembled WGS sequence"/>
</dbReference>
<keyword evidence="6" id="KW-1185">Reference proteome</keyword>
<proteinExistence type="predicted"/>
<dbReference type="SUPFAM" id="SSF141066">
    <property type="entry name" value="ICP-like"/>
    <property type="match status" value="1"/>
</dbReference>
<feature type="domain" description="Proteinase inhibitor I42 chagasin" evidence="4">
    <location>
        <begin position="65"/>
        <end position="137"/>
    </location>
</feature>
<dbReference type="AlphaFoldDB" id="A0A437P446"/>
<dbReference type="EMBL" id="RZYA01000025">
    <property type="protein sequence ID" value="RVU17030.1"/>
    <property type="molecule type" value="Genomic_DNA"/>
</dbReference>
<accession>A0A437P446</accession>
<keyword evidence="1" id="KW-0646">Protease inhibitor</keyword>
<gene>
    <name evidence="5" type="ORF">EOT10_35370</name>
</gene>
<sequence>MRPMQPKQLTVGMRSRSAGTRSTGMRSALRTAPALAALAALLLVLGGCGDSGPTAYGPGDRAITVDAGEKFTLEVPANPALGQNWYLASPHPDKGVVTCQGRREEEDGGDEDVVGSGGGAQFFDLTARAHGKTTVKLLFCPYGRCHSADEAAAGRVPTATAPPKDSDQEAAVYLYTITVR</sequence>
<keyword evidence="2" id="KW-0789">Thiol protease inhibitor</keyword>
<protein>
    <recommendedName>
        <fullName evidence="4">Proteinase inhibitor I42 chagasin domain-containing protein</fullName>
    </recommendedName>
</protein>
<name>A0A437P446_9ACTN</name>
<reference evidence="5 6" key="1">
    <citation type="submission" date="2019-01" db="EMBL/GenBank/DDBJ databases">
        <title>Genome sequences of Streptomyces and Rhizobium isolates collected from root and soil.</title>
        <authorList>
            <person name="Chhettri S."/>
            <person name="Sevigny J.L."/>
            <person name="Sen A."/>
            <person name="Ennis N."/>
            <person name="Tisa L."/>
        </authorList>
    </citation>
    <scope>NUCLEOTIDE SEQUENCE [LARGE SCALE GENOMIC DNA]</scope>
    <source>
        <strain evidence="5 6">San01</strain>
    </source>
</reference>
<feature type="region of interest" description="Disordered" evidence="3">
    <location>
        <begin position="1"/>
        <end position="23"/>
    </location>
</feature>
<dbReference type="GO" id="GO:0004869">
    <property type="term" value="F:cysteine-type endopeptidase inhibitor activity"/>
    <property type="evidence" value="ECO:0007669"/>
    <property type="project" value="UniProtKB-KW"/>
</dbReference>
<evidence type="ECO:0000259" key="4">
    <source>
        <dbReference type="Pfam" id="PF09394"/>
    </source>
</evidence>
<comment type="caution">
    <text evidence="5">The sequence shown here is derived from an EMBL/GenBank/DDBJ whole genome shotgun (WGS) entry which is preliminary data.</text>
</comment>
<evidence type="ECO:0000313" key="6">
    <source>
        <dbReference type="Proteomes" id="UP000283128"/>
    </source>
</evidence>
<dbReference type="Gene3D" id="2.60.40.2020">
    <property type="match status" value="1"/>
</dbReference>